<feature type="compositionally biased region" description="Polar residues" evidence="1">
    <location>
        <begin position="15"/>
        <end position="26"/>
    </location>
</feature>
<dbReference type="AlphaFoldDB" id="A0A164XXF0"/>
<dbReference type="EMBL" id="KV419399">
    <property type="protein sequence ID" value="KZS96385.1"/>
    <property type="molecule type" value="Genomic_DNA"/>
</dbReference>
<name>A0A164XXF0_9AGAM</name>
<keyword evidence="3" id="KW-1185">Reference proteome</keyword>
<organism evidence="2 3">
    <name type="scientific">Sistotremastrum niveocremeum HHB9708</name>
    <dbReference type="NCBI Taxonomy" id="1314777"/>
    <lineage>
        <taxon>Eukaryota</taxon>
        <taxon>Fungi</taxon>
        <taxon>Dikarya</taxon>
        <taxon>Basidiomycota</taxon>
        <taxon>Agaricomycotina</taxon>
        <taxon>Agaricomycetes</taxon>
        <taxon>Sistotremastrales</taxon>
        <taxon>Sistotremastraceae</taxon>
        <taxon>Sertulicium</taxon>
        <taxon>Sertulicium niveocremeum</taxon>
    </lineage>
</organism>
<evidence type="ECO:0000313" key="2">
    <source>
        <dbReference type="EMBL" id="KZS96385.1"/>
    </source>
</evidence>
<evidence type="ECO:0000313" key="3">
    <source>
        <dbReference type="Proteomes" id="UP000076722"/>
    </source>
</evidence>
<gene>
    <name evidence="2" type="ORF">SISNIDRAFT_493923</name>
</gene>
<evidence type="ECO:0000256" key="1">
    <source>
        <dbReference type="SAM" id="MobiDB-lite"/>
    </source>
</evidence>
<feature type="compositionally biased region" description="Basic residues" evidence="1">
    <location>
        <begin position="112"/>
        <end position="125"/>
    </location>
</feature>
<accession>A0A164XXF0</accession>
<protein>
    <submittedName>
        <fullName evidence="2">Uncharacterized protein</fullName>
    </submittedName>
</protein>
<feature type="compositionally biased region" description="Basic residues" evidence="1">
    <location>
        <begin position="197"/>
        <end position="207"/>
    </location>
</feature>
<proteinExistence type="predicted"/>
<dbReference type="Proteomes" id="UP000076722">
    <property type="component" value="Unassembled WGS sequence"/>
</dbReference>
<feature type="compositionally biased region" description="Low complexity" evidence="1">
    <location>
        <begin position="27"/>
        <end position="52"/>
    </location>
</feature>
<reference evidence="2 3" key="1">
    <citation type="journal article" date="2016" name="Mol. Biol. Evol.">
        <title>Comparative Genomics of Early-Diverging Mushroom-Forming Fungi Provides Insights into the Origins of Lignocellulose Decay Capabilities.</title>
        <authorList>
            <person name="Nagy L.G."/>
            <person name="Riley R."/>
            <person name="Tritt A."/>
            <person name="Adam C."/>
            <person name="Daum C."/>
            <person name="Floudas D."/>
            <person name="Sun H."/>
            <person name="Yadav J.S."/>
            <person name="Pangilinan J."/>
            <person name="Larsson K.H."/>
            <person name="Matsuura K."/>
            <person name="Barry K."/>
            <person name="Labutti K."/>
            <person name="Kuo R."/>
            <person name="Ohm R.A."/>
            <person name="Bhattacharya S.S."/>
            <person name="Shirouzu T."/>
            <person name="Yoshinaga Y."/>
            <person name="Martin F.M."/>
            <person name="Grigoriev I.V."/>
            <person name="Hibbett D.S."/>
        </authorList>
    </citation>
    <scope>NUCLEOTIDE SEQUENCE [LARGE SCALE GENOMIC DNA]</scope>
    <source>
        <strain evidence="2 3">HHB9708</strain>
    </source>
</reference>
<feature type="region of interest" description="Disordered" evidence="1">
    <location>
        <begin position="92"/>
        <end position="223"/>
    </location>
</feature>
<feature type="region of interest" description="Disordered" evidence="1">
    <location>
        <begin position="1"/>
        <end position="79"/>
    </location>
</feature>
<sequence length="223" mass="24142">MSEYGPPTENEIRQWKTQLSRTANWVSNHSSPTASSPSSSRPSTSRTNSNSSHSHHRSPTSPGQLPPLPPGFKYAAPGTPVSFATQSATYYVVPPGQDPAAFVNSPQGSSPHRSHHRSSSHHHSSSSRTSTPQPHNPRITTSGNVKVTYVTGPSPGPMRPPVYHAYSTPSPAYIQPKKEKPLLQRLFGLGPSTPPPRKSHRRERRHSTGAGGNSRDNGLTIAW</sequence>